<dbReference type="InterPro" id="IPR036188">
    <property type="entry name" value="FAD/NAD-bd_sf"/>
</dbReference>
<evidence type="ECO:0000259" key="1">
    <source>
        <dbReference type="Pfam" id="PF01593"/>
    </source>
</evidence>
<feature type="domain" description="Amine oxidase" evidence="1">
    <location>
        <begin position="166"/>
        <end position="413"/>
    </location>
</feature>
<proteinExistence type="predicted"/>
<dbReference type="InterPro" id="IPR002937">
    <property type="entry name" value="Amino_oxidase"/>
</dbReference>
<evidence type="ECO:0000313" key="2">
    <source>
        <dbReference type="EMBL" id="AFT64088.1"/>
    </source>
</evidence>
<reference evidence="2" key="1">
    <citation type="journal article" date="2013" name="Mar. Drugs">
        <title>Assessing the effectiveness of functional genetic screens for the identification of bioactive metabolites.</title>
        <authorList>
            <person name="Penesyan A."/>
            <person name="Ballestriero F."/>
            <person name="Daim M."/>
            <person name="Kjelleberg S."/>
            <person name="Thomas T."/>
            <person name="Egan S."/>
        </authorList>
    </citation>
    <scope>NUCLEOTIDE SEQUENCE</scope>
    <source>
        <strain evidence="2">D250</strain>
    </source>
</reference>
<sequence>MLARYESVKIVGAGISGIVCALTLAKSKIGKNFSIKVFENTDRPGGRAHAVKVQNSFVDLGAGRFSSNLHHNVKKEIMNFGLPYEPFPFTKLWQSHEFHKSLKGVLRELKPLLVEHENDSFLDFLTFYIGGERAEKMIDALGYDSLSLPNITPRIAFDIIEKHPETQGFSDNSGDAWYNLEEGFSSLTEALYKQAVEYGVEFYFNHRLMSVDLDSTCPSFTFLKDGEKKVRVSGDYNVLALPPTVMSRLDCGFPQDWSDCTYGAIPLFKGFLFYDSPWWEELGLTDHVMITSNQLRKLYFKGDKYIFFYTDGDCANFWKDSSERGAEYYLKTVKELILDALPSPLNELPDPVDHTCKYWQHGVEFANEYGPQHPLSLVSKCSRIISTSDAYTPHCGWMEGGIMAGRNAAEIILSRVSLKQQEDDEKVACQA</sequence>
<dbReference type="GO" id="GO:0004497">
    <property type="term" value="F:monooxygenase activity"/>
    <property type="evidence" value="ECO:0007669"/>
    <property type="project" value="UniProtKB-KW"/>
</dbReference>
<accession>M4HXB1</accession>
<dbReference type="AlphaFoldDB" id="M4HXB1"/>
<dbReference type="PANTHER" id="PTHR42923">
    <property type="entry name" value="PROTOPORPHYRINOGEN OXIDASE"/>
    <property type="match status" value="1"/>
</dbReference>
<dbReference type="Pfam" id="PF01593">
    <property type="entry name" value="Amino_oxidase"/>
    <property type="match status" value="1"/>
</dbReference>
<keyword evidence="2" id="KW-0503">Monooxygenase</keyword>
<dbReference type="InterPro" id="IPR050464">
    <property type="entry name" value="Zeta_carotene_desat/Oxidored"/>
</dbReference>
<organism evidence="2">
    <name type="scientific">gamma proteobacterium D250</name>
    <dbReference type="NCBI Taxonomy" id="649546"/>
    <lineage>
        <taxon>Bacteria</taxon>
        <taxon>Pseudomonadati</taxon>
        <taxon>Pseudomonadota</taxon>
        <taxon>Gammaproteobacteria</taxon>
    </lineage>
</organism>
<protein>
    <submittedName>
        <fullName evidence="2">VioA tryptophan 2-monooxygenase</fullName>
    </submittedName>
</protein>
<dbReference type="EMBL" id="JX523957">
    <property type="protein sequence ID" value="AFT64169.1"/>
    <property type="molecule type" value="Genomic_DNA"/>
</dbReference>
<dbReference type="Gene3D" id="3.50.50.60">
    <property type="entry name" value="FAD/NAD(P)-binding domain"/>
    <property type="match status" value="1"/>
</dbReference>
<dbReference type="EMBL" id="JX523954">
    <property type="protein sequence ID" value="AFT64088.1"/>
    <property type="molecule type" value="Genomic_DNA"/>
</dbReference>
<name>M4HXB1_9GAMM</name>
<dbReference type="Pfam" id="PF13450">
    <property type="entry name" value="NAD_binding_8"/>
    <property type="match status" value="1"/>
</dbReference>
<keyword evidence="2" id="KW-0560">Oxidoreductase</keyword>
<dbReference type="SUPFAM" id="SSF51905">
    <property type="entry name" value="FAD/NAD(P)-binding domain"/>
    <property type="match status" value="1"/>
</dbReference>
<dbReference type="SUPFAM" id="SSF54373">
    <property type="entry name" value="FAD-linked reductases, C-terminal domain"/>
    <property type="match status" value="1"/>
</dbReference>